<dbReference type="InterPro" id="IPR006685">
    <property type="entry name" value="MscS_channel_2nd"/>
</dbReference>
<dbReference type="Gene3D" id="2.30.30.60">
    <property type="match status" value="1"/>
</dbReference>
<evidence type="ECO:0000313" key="10">
    <source>
        <dbReference type="Proteomes" id="UP001596958"/>
    </source>
</evidence>
<keyword evidence="5 7" id="KW-1133">Transmembrane helix</keyword>
<evidence type="ECO:0000256" key="7">
    <source>
        <dbReference type="SAM" id="Phobius"/>
    </source>
</evidence>
<sequence>MIDVIKVAEKKEPWTLDRLYDNAYAWIIDKGPGIIAGIVVLFIGLKVIKWIVNRSHQKMHDKEVADSVKPFLLSLLGVALRILLIIGVMQIIGIQLTLFTAIVGAFGVAAGLALSGTLQNFASGILILLLKPFSVGDNIITQGLEGTVTEIEVFYTMVTTFDNRQVIVPNSKLSNEVIINITRQGNRRLDINMKIPNAIDIKEVKKVINKAIDGCENVLAKPERRIGVGELQSDGYLLSINVWVNAHGFQDTRLAIQEAILQDVKDAGIKLPGM</sequence>
<dbReference type="InterPro" id="IPR011014">
    <property type="entry name" value="MscS_channel_TM-2"/>
</dbReference>
<keyword evidence="6 7" id="KW-0472">Membrane</keyword>
<dbReference type="PANTHER" id="PTHR30221:SF1">
    <property type="entry name" value="SMALL-CONDUCTANCE MECHANOSENSITIVE CHANNEL"/>
    <property type="match status" value="1"/>
</dbReference>
<evidence type="ECO:0000256" key="2">
    <source>
        <dbReference type="ARBA" id="ARBA00008017"/>
    </source>
</evidence>
<feature type="transmembrane region" description="Helical" evidence="7">
    <location>
        <begin position="98"/>
        <end position="130"/>
    </location>
</feature>
<feature type="transmembrane region" description="Helical" evidence="7">
    <location>
        <begin position="72"/>
        <end position="92"/>
    </location>
</feature>
<dbReference type="RefSeq" id="WP_377098800.1">
    <property type="nucleotide sequence ID" value="NZ_JBHTHU010000005.1"/>
</dbReference>
<evidence type="ECO:0000256" key="3">
    <source>
        <dbReference type="ARBA" id="ARBA00022475"/>
    </source>
</evidence>
<dbReference type="Gene3D" id="1.10.287.1260">
    <property type="match status" value="1"/>
</dbReference>
<dbReference type="Pfam" id="PF00924">
    <property type="entry name" value="MS_channel_2nd"/>
    <property type="match status" value="1"/>
</dbReference>
<accession>A0ABW2YW12</accession>
<dbReference type="InterPro" id="IPR045275">
    <property type="entry name" value="MscS_archaea/bacteria_type"/>
</dbReference>
<evidence type="ECO:0000256" key="5">
    <source>
        <dbReference type="ARBA" id="ARBA00022989"/>
    </source>
</evidence>
<dbReference type="SUPFAM" id="SSF82689">
    <property type="entry name" value="Mechanosensitive channel protein MscS (YggB), C-terminal domain"/>
    <property type="match status" value="1"/>
</dbReference>
<dbReference type="InterPro" id="IPR010920">
    <property type="entry name" value="LSM_dom_sf"/>
</dbReference>
<name>A0ABW2YW12_9SPHI</name>
<dbReference type="SUPFAM" id="SSF50182">
    <property type="entry name" value="Sm-like ribonucleoproteins"/>
    <property type="match status" value="1"/>
</dbReference>
<comment type="subcellular location">
    <subcellularLocation>
        <location evidence="1">Cell membrane</location>
        <topology evidence="1">Multi-pass membrane protein</topology>
    </subcellularLocation>
</comment>
<evidence type="ECO:0000256" key="4">
    <source>
        <dbReference type="ARBA" id="ARBA00022692"/>
    </source>
</evidence>
<keyword evidence="10" id="KW-1185">Reference proteome</keyword>
<dbReference type="PROSITE" id="PS01246">
    <property type="entry name" value="UPF0003"/>
    <property type="match status" value="1"/>
</dbReference>
<comment type="caution">
    <text evidence="9">The sequence shown here is derived from an EMBL/GenBank/DDBJ whole genome shotgun (WGS) entry which is preliminary data.</text>
</comment>
<reference evidence="10" key="1">
    <citation type="journal article" date="2019" name="Int. J. Syst. Evol. Microbiol.">
        <title>The Global Catalogue of Microorganisms (GCM) 10K type strain sequencing project: providing services to taxonomists for standard genome sequencing and annotation.</title>
        <authorList>
            <consortium name="The Broad Institute Genomics Platform"/>
            <consortium name="The Broad Institute Genome Sequencing Center for Infectious Disease"/>
            <person name="Wu L."/>
            <person name="Ma J."/>
        </authorList>
    </citation>
    <scope>NUCLEOTIDE SEQUENCE [LARGE SCALE GENOMIC DNA]</scope>
    <source>
        <strain evidence="10">CCUG 63418</strain>
    </source>
</reference>
<evidence type="ECO:0000259" key="8">
    <source>
        <dbReference type="Pfam" id="PF00924"/>
    </source>
</evidence>
<dbReference type="EMBL" id="JBHTHU010000005">
    <property type="protein sequence ID" value="MFD0749968.1"/>
    <property type="molecule type" value="Genomic_DNA"/>
</dbReference>
<dbReference type="SUPFAM" id="SSF82861">
    <property type="entry name" value="Mechanosensitive channel protein MscS (YggB), transmembrane region"/>
    <property type="match status" value="1"/>
</dbReference>
<dbReference type="Gene3D" id="3.30.70.100">
    <property type="match status" value="1"/>
</dbReference>
<dbReference type="InterPro" id="IPR011066">
    <property type="entry name" value="MscS_channel_C_sf"/>
</dbReference>
<gene>
    <name evidence="9" type="ORF">ACFQZS_07435</name>
</gene>
<dbReference type="Proteomes" id="UP001596958">
    <property type="component" value="Unassembled WGS sequence"/>
</dbReference>
<proteinExistence type="inferred from homology"/>
<keyword evidence="4 7" id="KW-0812">Transmembrane</keyword>
<dbReference type="InterPro" id="IPR006686">
    <property type="entry name" value="MscS_channel_CS"/>
</dbReference>
<evidence type="ECO:0000256" key="6">
    <source>
        <dbReference type="ARBA" id="ARBA00023136"/>
    </source>
</evidence>
<evidence type="ECO:0000313" key="9">
    <source>
        <dbReference type="EMBL" id="MFD0749968.1"/>
    </source>
</evidence>
<dbReference type="InterPro" id="IPR023408">
    <property type="entry name" value="MscS_beta-dom_sf"/>
</dbReference>
<feature type="transmembrane region" description="Helical" evidence="7">
    <location>
        <begin position="34"/>
        <end position="52"/>
    </location>
</feature>
<organism evidence="9 10">
    <name type="scientific">Mucilaginibacter calamicampi</name>
    <dbReference type="NCBI Taxonomy" id="1302352"/>
    <lineage>
        <taxon>Bacteria</taxon>
        <taxon>Pseudomonadati</taxon>
        <taxon>Bacteroidota</taxon>
        <taxon>Sphingobacteriia</taxon>
        <taxon>Sphingobacteriales</taxon>
        <taxon>Sphingobacteriaceae</taxon>
        <taxon>Mucilaginibacter</taxon>
    </lineage>
</organism>
<keyword evidence="3" id="KW-1003">Cell membrane</keyword>
<protein>
    <submittedName>
        <fullName evidence="9">Mechanosensitive ion channel family protein</fullName>
    </submittedName>
</protein>
<evidence type="ECO:0000256" key="1">
    <source>
        <dbReference type="ARBA" id="ARBA00004651"/>
    </source>
</evidence>
<comment type="similarity">
    <text evidence="2">Belongs to the MscS (TC 1.A.23) family.</text>
</comment>
<feature type="domain" description="Mechanosensitive ion channel MscS" evidence="8">
    <location>
        <begin position="117"/>
        <end position="183"/>
    </location>
</feature>
<dbReference type="PANTHER" id="PTHR30221">
    <property type="entry name" value="SMALL-CONDUCTANCE MECHANOSENSITIVE CHANNEL"/>
    <property type="match status" value="1"/>
</dbReference>